<evidence type="ECO:0000313" key="3">
    <source>
        <dbReference type="Proteomes" id="UP000708208"/>
    </source>
</evidence>
<proteinExistence type="predicted"/>
<evidence type="ECO:0000313" key="2">
    <source>
        <dbReference type="EMBL" id="CAG7825958.1"/>
    </source>
</evidence>
<dbReference type="Proteomes" id="UP000708208">
    <property type="component" value="Unassembled WGS sequence"/>
</dbReference>
<dbReference type="OrthoDB" id="6077919at2759"/>
<dbReference type="PANTHER" id="PTHR46599:SF6">
    <property type="entry name" value="DUAL SPECIFICITY PHOSPHATASE 26"/>
    <property type="match status" value="1"/>
</dbReference>
<dbReference type="EMBL" id="CAJVCH010538086">
    <property type="protein sequence ID" value="CAG7825958.1"/>
    <property type="molecule type" value="Genomic_DNA"/>
</dbReference>
<dbReference type="Pfam" id="PF13843">
    <property type="entry name" value="DDE_Tnp_1_7"/>
    <property type="match status" value="1"/>
</dbReference>
<accession>A0A8J2PM61</accession>
<organism evidence="2 3">
    <name type="scientific">Allacma fusca</name>
    <dbReference type="NCBI Taxonomy" id="39272"/>
    <lineage>
        <taxon>Eukaryota</taxon>
        <taxon>Metazoa</taxon>
        <taxon>Ecdysozoa</taxon>
        <taxon>Arthropoda</taxon>
        <taxon>Hexapoda</taxon>
        <taxon>Collembola</taxon>
        <taxon>Symphypleona</taxon>
        <taxon>Sminthuridae</taxon>
        <taxon>Allacma</taxon>
    </lineage>
</organism>
<feature type="domain" description="PiggyBac transposable element-derived protein" evidence="1">
    <location>
        <begin position="15"/>
        <end position="84"/>
    </location>
</feature>
<dbReference type="PANTHER" id="PTHR46599">
    <property type="entry name" value="PIGGYBAC TRANSPOSABLE ELEMENT-DERIVED PROTEIN 4"/>
    <property type="match status" value="1"/>
</dbReference>
<dbReference type="InterPro" id="IPR029526">
    <property type="entry name" value="PGBD"/>
</dbReference>
<reference evidence="2" key="1">
    <citation type="submission" date="2021-06" db="EMBL/GenBank/DDBJ databases">
        <authorList>
            <person name="Hodson N. C."/>
            <person name="Mongue J. A."/>
            <person name="Jaron S. K."/>
        </authorList>
    </citation>
    <scope>NUCLEOTIDE SEQUENCE</scope>
</reference>
<sequence>MVTRFVPKQNRGVFIISSSDYSHEAGEVSEEVTKPPVVEKYNQSKYGVDVVDEMIASYYAIFPTKRWPVRLFLHLVHTVAYNAYKLFILKFPNWRSNDRSKRRIALRELVRLLIIPHILRRRRNLTGIHLQVRRSWDIVLNLPVVHGEPDQNVFPMGPDFDQEINPTPTRKLAAGGSQHQRTRRRCEICAGNCDQRKISDVQCCRCKRFVCGDHRFEWCDICTNLRY</sequence>
<keyword evidence="3" id="KW-1185">Reference proteome</keyword>
<gene>
    <name evidence="2" type="ORF">AFUS01_LOCUS36035</name>
</gene>
<protein>
    <recommendedName>
        <fullName evidence="1">PiggyBac transposable element-derived protein domain-containing protein</fullName>
    </recommendedName>
</protein>
<comment type="caution">
    <text evidence="2">The sequence shown here is derived from an EMBL/GenBank/DDBJ whole genome shotgun (WGS) entry which is preliminary data.</text>
</comment>
<name>A0A8J2PM61_9HEXA</name>
<evidence type="ECO:0000259" key="1">
    <source>
        <dbReference type="Pfam" id="PF13843"/>
    </source>
</evidence>
<dbReference type="AlphaFoldDB" id="A0A8J2PM61"/>